<accession>A0A5B7CP74</accession>
<feature type="chain" id="PRO_5023043362" description="Secreted protein" evidence="2">
    <location>
        <begin position="18"/>
        <end position="99"/>
    </location>
</feature>
<reference evidence="3 4" key="1">
    <citation type="submission" date="2019-05" db="EMBL/GenBank/DDBJ databases">
        <title>Another draft genome of Portunus trituberculatus and its Hox gene families provides insights of decapod evolution.</title>
        <authorList>
            <person name="Jeong J.-H."/>
            <person name="Song I."/>
            <person name="Kim S."/>
            <person name="Choi T."/>
            <person name="Kim D."/>
            <person name="Ryu S."/>
            <person name="Kim W."/>
        </authorList>
    </citation>
    <scope>NUCLEOTIDE SEQUENCE [LARGE SCALE GENOMIC DNA]</scope>
    <source>
        <tissue evidence="3">Muscle</tissue>
    </source>
</reference>
<protein>
    <recommendedName>
        <fullName evidence="5">Secreted protein</fullName>
    </recommendedName>
</protein>
<dbReference type="AlphaFoldDB" id="A0A5B7CP74"/>
<proteinExistence type="predicted"/>
<keyword evidence="4" id="KW-1185">Reference proteome</keyword>
<evidence type="ECO:0000256" key="1">
    <source>
        <dbReference type="SAM" id="MobiDB-lite"/>
    </source>
</evidence>
<keyword evidence="2" id="KW-0732">Signal</keyword>
<feature type="compositionally biased region" description="Basic and acidic residues" evidence="1">
    <location>
        <begin position="65"/>
        <end position="74"/>
    </location>
</feature>
<gene>
    <name evidence="3" type="ORF">E2C01_004184</name>
</gene>
<feature type="signal peptide" evidence="2">
    <location>
        <begin position="1"/>
        <end position="17"/>
    </location>
</feature>
<sequence length="99" mass="11063">MVLAGVGCIHLWSLLRAVTNVALIICYYFQQHCCLNITGNSEHCIALSMAEGGPDESSFTQRSQRPREDWRPDTRSTSCRLQHPPPLAARLRECLGSGY</sequence>
<comment type="caution">
    <text evidence="3">The sequence shown here is derived from an EMBL/GenBank/DDBJ whole genome shotgun (WGS) entry which is preliminary data.</text>
</comment>
<dbReference type="EMBL" id="VSRR010000166">
    <property type="protein sequence ID" value="MPC11517.1"/>
    <property type="molecule type" value="Genomic_DNA"/>
</dbReference>
<evidence type="ECO:0000313" key="3">
    <source>
        <dbReference type="EMBL" id="MPC11517.1"/>
    </source>
</evidence>
<organism evidence="3 4">
    <name type="scientific">Portunus trituberculatus</name>
    <name type="common">Swimming crab</name>
    <name type="synonym">Neptunus trituberculatus</name>
    <dbReference type="NCBI Taxonomy" id="210409"/>
    <lineage>
        <taxon>Eukaryota</taxon>
        <taxon>Metazoa</taxon>
        <taxon>Ecdysozoa</taxon>
        <taxon>Arthropoda</taxon>
        <taxon>Crustacea</taxon>
        <taxon>Multicrustacea</taxon>
        <taxon>Malacostraca</taxon>
        <taxon>Eumalacostraca</taxon>
        <taxon>Eucarida</taxon>
        <taxon>Decapoda</taxon>
        <taxon>Pleocyemata</taxon>
        <taxon>Brachyura</taxon>
        <taxon>Eubrachyura</taxon>
        <taxon>Portunoidea</taxon>
        <taxon>Portunidae</taxon>
        <taxon>Portuninae</taxon>
        <taxon>Portunus</taxon>
    </lineage>
</organism>
<dbReference type="Proteomes" id="UP000324222">
    <property type="component" value="Unassembled WGS sequence"/>
</dbReference>
<name>A0A5B7CP74_PORTR</name>
<evidence type="ECO:0000313" key="4">
    <source>
        <dbReference type="Proteomes" id="UP000324222"/>
    </source>
</evidence>
<feature type="region of interest" description="Disordered" evidence="1">
    <location>
        <begin position="51"/>
        <end position="79"/>
    </location>
</feature>
<evidence type="ECO:0008006" key="5">
    <source>
        <dbReference type="Google" id="ProtNLM"/>
    </source>
</evidence>
<evidence type="ECO:0000256" key="2">
    <source>
        <dbReference type="SAM" id="SignalP"/>
    </source>
</evidence>